<dbReference type="EMBL" id="LT841305">
    <property type="protein sequence ID" value="SMH65359.1"/>
    <property type="molecule type" value="Genomic_DNA"/>
</dbReference>
<protein>
    <submittedName>
        <fullName evidence="9">NADH:ubiquinone oxidoreductase, membrane subunit M</fullName>
    </submittedName>
</protein>
<dbReference type="InterPro" id="IPR003918">
    <property type="entry name" value="NADH_UbQ_OxRdtase"/>
</dbReference>
<reference evidence="10 11" key="3">
    <citation type="submission" date="2017-03" db="EMBL/GenBank/DDBJ databases">
        <authorList>
            <person name="Regsiter A."/>
            <person name="William W."/>
        </authorList>
    </citation>
    <scope>NUCLEOTIDE SEQUENCE [LARGE SCALE GENOMIC DNA]</scope>
    <source>
        <strain evidence="10">PRJEB5721</strain>
    </source>
</reference>
<dbReference type="NCBIfam" id="TIGR01972">
    <property type="entry name" value="NDH_I_M"/>
    <property type="match status" value="1"/>
</dbReference>
<evidence type="ECO:0000256" key="1">
    <source>
        <dbReference type="ARBA" id="ARBA00004127"/>
    </source>
</evidence>
<feature type="transmembrane region" description="Helical" evidence="7">
    <location>
        <begin position="374"/>
        <end position="395"/>
    </location>
</feature>
<keyword evidence="11" id="KW-1185">Reference proteome</keyword>
<dbReference type="PANTHER" id="PTHR43507:SF1">
    <property type="entry name" value="NADH-UBIQUINONE OXIDOREDUCTASE CHAIN 4"/>
    <property type="match status" value="1"/>
</dbReference>
<reference evidence="9" key="2">
    <citation type="submission" date="2014-07" db="EMBL/GenBank/DDBJ databases">
        <title>Initial genome analysis of the psychrotolerant acidophile Acidithiobacillus ferrivorans CF27: insights into iron and sulfur oxidation pathways and into biofilm formation.</title>
        <authorList>
            <person name="Talla E."/>
            <person name="Hedrich S."/>
            <person name="Mangenot S."/>
            <person name="Ji B."/>
            <person name="Johnson D.B."/>
            <person name="Barbe V."/>
            <person name="Bonnefoy V."/>
        </authorList>
    </citation>
    <scope>NUCLEOTIDE SEQUENCE [LARGE SCALE GENOMIC DNA]</scope>
    <source>
        <strain evidence="9">CF27</strain>
    </source>
</reference>
<dbReference type="PANTHER" id="PTHR43507">
    <property type="entry name" value="NADH-UBIQUINONE OXIDOREDUCTASE CHAIN 4"/>
    <property type="match status" value="1"/>
</dbReference>
<feature type="transmembrane region" description="Helical" evidence="7">
    <location>
        <begin position="308"/>
        <end position="330"/>
    </location>
</feature>
<feature type="transmembrane region" description="Helical" evidence="7">
    <location>
        <begin position="248"/>
        <end position="270"/>
    </location>
</feature>
<evidence type="ECO:0000256" key="5">
    <source>
        <dbReference type="ARBA" id="ARBA00023136"/>
    </source>
</evidence>
<feature type="transmembrane region" description="Helical" evidence="7">
    <location>
        <begin position="84"/>
        <end position="102"/>
    </location>
</feature>
<dbReference type="AlphaFoldDB" id="A0A060UTR0"/>
<keyword evidence="3 6" id="KW-0812">Transmembrane</keyword>
<evidence type="ECO:0000256" key="4">
    <source>
        <dbReference type="ARBA" id="ARBA00022989"/>
    </source>
</evidence>
<feature type="transmembrane region" description="Helical" evidence="7">
    <location>
        <begin position="114"/>
        <end position="133"/>
    </location>
</feature>
<dbReference type="Pfam" id="PF00361">
    <property type="entry name" value="Proton_antipo_M"/>
    <property type="match status" value="1"/>
</dbReference>
<dbReference type="Proteomes" id="UP000193925">
    <property type="component" value="Chromosome AFERRI"/>
</dbReference>
<keyword evidence="9" id="KW-0830">Ubiquinone</keyword>
<dbReference type="PRINTS" id="PR01437">
    <property type="entry name" value="NUOXDRDTASE4"/>
</dbReference>
<evidence type="ECO:0000313" key="10">
    <source>
        <dbReference type="EMBL" id="SMH65359.1"/>
    </source>
</evidence>
<keyword evidence="5 7" id="KW-0472">Membrane</keyword>
<dbReference type="GO" id="GO:0003954">
    <property type="term" value="F:NADH dehydrogenase activity"/>
    <property type="evidence" value="ECO:0007669"/>
    <property type="project" value="TreeGrafter"/>
</dbReference>
<feature type="transmembrane region" description="Helical" evidence="7">
    <location>
        <begin position="168"/>
        <end position="189"/>
    </location>
</feature>
<dbReference type="RefSeq" id="WP_035195068.1">
    <property type="nucleotide sequence ID" value="NZ_CCCS020000057.1"/>
</dbReference>
<evidence type="ECO:0000259" key="8">
    <source>
        <dbReference type="Pfam" id="PF00361"/>
    </source>
</evidence>
<organism evidence="9">
    <name type="scientific">Acidithiobacillus ferrivorans</name>
    <dbReference type="NCBI Taxonomy" id="160808"/>
    <lineage>
        <taxon>Bacteria</taxon>
        <taxon>Pseudomonadati</taxon>
        <taxon>Pseudomonadota</taxon>
        <taxon>Acidithiobacillia</taxon>
        <taxon>Acidithiobacillales</taxon>
        <taxon>Acidithiobacillaceae</taxon>
        <taxon>Acidithiobacillus</taxon>
    </lineage>
</organism>
<proteinExistence type="inferred from homology"/>
<accession>A0A060UTR0</accession>
<evidence type="ECO:0000256" key="2">
    <source>
        <dbReference type="ARBA" id="ARBA00009025"/>
    </source>
</evidence>
<feature type="transmembrane region" description="Helical" evidence="7">
    <location>
        <begin position="336"/>
        <end position="353"/>
    </location>
</feature>
<dbReference type="GO" id="GO:0015990">
    <property type="term" value="P:electron transport coupled proton transport"/>
    <property type="evidence" value="ECO:0007669"/>
    <property type="project" value="TreeGrafter"/>
</dbReference>
<dbReference type="GO" id="GO:0042773">
    <property type="term" value="P:ATP synthesis coupled electron transport"/>
    <property type="evidence" value="ECO:0007669"/>
    <property type="project" value="InterPro"/>
</dbReference>
<reference evidence="9" key="1">
    <citation type="submission" date="2014-03" db="EMBL/GenBank/DDBJ databases">
        <authorList>
            <person name="Genoscope - CEA"/>
        </authorList>
    </citation>
    <scope>NUCLEOTIDE SEQUENCE [LARGE SCALE GENOMIC DNA]</scope>
    <source>
        <strain evidence="9">CF27</strain>
    </source>
</reference>
<feature type="transmembrane region" description="Helical" evidence="7">
    <location>
        <begin position="209"/>
        <end position="227"/>
    </location>
</feature>
<evidence type="ECO:0000256" key="7">
    <source>
        <dbReference type="SAM" id="Phobius"/>
    </source>
</evidence>
<dbReference type="InterPro" id="IPR001750">
    <property type="entry name" value="ND/Mrp_TM"/>
</dbReference>
<keyword evidence="4 7" id="KW-1133">Transmembrane helix</keyword>
<dbReference type="GO" id="GO:0016020">
    <property type="term" value="C:membrane"/>
    <property type="evidence" value="ECO:0007669"/>
    <property type="project" value="UniProtKB-SubCell"/>
</dbReference>
<dbReference type="GO" id="GO:0012505">
    <property type="term" value="C:endomembrane system"/>
    <property type="evidence" value="ECO:0007669"/>
    <property type="project" value="UniProtKB-SubCell"/>
</dbReference>
<feature type="domain" description="NADH:quinone oxidoreductase/Mrp antiporter transmembrane" evidence="8">
    <location>
        <begin position="132"/>
        <end position="419"/>
    </location>
</feature>
<evidence type="ECO:0000313" key="9">
    <source>
        <dbReference type="EMBL" id="CDQ11800.1"/>
    </source>
</evidence>
<evidence type="ECO:0000256" key="3">
    <source>
        <dbReference type="ARBA" id="ARBA00022692"/>
    </source>
</evidence>
<feature type="transmembrane region" description="Helical" evidence="7">
    <location>
        <begin position="276"/>
        <end position="296"/>
    </location>
</feature>
<evidence type="ECO:0000256" key="6">
    <source>
        <dbReference type="RuleBase" id="RU000320"/>
    </source>
</evidence>
<name>A0A060UTR0_9PROT</name>
<feature type="transmembrane region" description="Helical" evidence="7">
    <location>
        <begin position="415"/>
        <end position="434"/>
    </location>
</feature>
<gene>
    <name evidence="9" type="primary">nuoM</name>
    <name evidence="10" type="ORF">AFERRI_20141</name>
    <name evidence="9" type="ORF">AFERRI_600026</name>
</gene>
<dbReference type="EMBL" id="CCCS020000057">
    <property type="protein sequence ID" value="CDQ11800.1"/>
    <property type="molecule type" value="Genomic_DNA"/>
</dbReference>
<sequence length="502" mass="54741">MILISLIAVLFGGGLLAWALGRWNPQASRWVSLLALTTDLVLALDLWKRHADAVGLSGKGPWITAVNLAWIPQLGIRFHLALDGLSLLLVVLTLFLGLMSVVTSWREIKTHVGFFHFNLLWVLAAALGVFLALDLFLFAFFWEMMLVPMYLLIGIWGHENRAYAAIKFFIFTQASGLLMLVAIIALAMIHYADTGVLTFDYFQLLHTPLSPAIATWLMLGFLAAFLVKLPAVPFHTWLPDAHTQAPTAGSVILAGVLLQTGAYGLLRFIVPLFPHAALRFTPIALTIGVIGILYGAFQAFAQTDLKRLVAYGSVSHMAFILLGVFTWNALALQGSVMQMLASGLSTGALFMLVGSLQERIHTRDMTKMGGIWSIAPRMGAIGMFFAMAALGIPGLANFPGEFLTLLATYRAHVTLTILATAGFVPATIYALTLVQKTFHGKKSRDMVFVDYSVREMSMMSVLMLVVIWLGVYPQSVLSLASPALMGLQHMAALPHTLAGTRP</sequence>
<feature type="transmembrane region" description="Helical" evidence="7">
    <location>
        <begin position="139"/>
        <end position="156"/>
    </location>
</feature>
<dbReference type="GO" id="GO:0048039">
    <property type="term" value="F:ubiquinone binding"/>
    <property type="evidence" value="ECO:0007669"/>
    <property type="project" value="TreeGrafter"/>
</dbReference>
<comment type="similarity">
    <text evidence="2">Belongs to the complex I subunit 4 family.</text>
</comment>
<dbReference type="InterPro" id="IPR010227">
    <property type="entry name" value="NADH_Q_OxRdtase_chainM/4"/>
</dbReference>
<dbReference type="GO" id="GO:0008137">
    <property type="term" value="F:NADH dehydrogenase (ubiquinone) activity"/>
    <property type="evidence" value="ECO:0007669"/>
    <property type="project" value="InterPro"/>
</dbReference>
<evidence type="ECO:0000313" key="11">
    <source>
        <dbReference type="Proteomes" id="UP000193925"/>
    </source>
</evidence>
<comment type="subcellular location">
    <subcellularLocation>
        <location evidence="1">Endomembrane system</location>
        <topology evidence="1">Multi-pass membrane protein</topology>
    </subcellularLocation>
    <subcellularLocation>
        <location evidence="6">Membrane</location>
        <topology evidence="6">Multi-pass membrane protein</topology>
    </subcellularLocation>
</comment>